<name>A0A517R3E7_9PLAN</name>
<sequence length="103" mass="12109">MNHKLVYRLYVDESLQMRRKRPRRNRSCLIRVTREVAVARNDTWSMDFIADQLFSGQRFRLLTLVDNFSRMSPAIEVGHQVTGDHVVAILERATKEHGMPKQI</sequence>
<dbReference type="Pfam" id="PF00665">
    <property type="entry name" value="rve"/>
    <property type="match status" value="1"/>
</dbReference>
<gene>
    <name evidence="2" type="ORF">Pan189_27700</name>
</gene>
<dbReference type="InterPro" id="IPR036397">
    <property type="entry name" value="RNaseH_sf"/>
</dbReference>
<dbReference type="InterPro" id="IPR012337">
    <property type="entry name" value="RNaseH-like_sf"/>
</dbReference>
<dbReference type="GO" id="GO:0015074">
    <property type="term" value="P:DNA integration"/>
    <property type="evidence" value="ECO:0007669"/>
    <property type="project" value="InterPro"/>
</dbReference>
<evidence type="ECO:0000259" key="1">
    <source>
        <dbReference type="PROSITE" id="PS50994"/>
    </source>
</evidence>
<dbReference type="InterPro" id="IPR001584">
    <property type="entry name" value="Integrase_cat-core"/>
</dbReference>
<dbReference type="KEGG" id="svp:Pan189_27700"/>
<reference evidence="2 3" key="1">
    <citation type="submission" date="2019-02" db="EMBL/GenBank/DDBJ databases">
        <title>Deep-cultivation of Planctomycetes and their phenomic and genomic characterization uncovers novel biology.</title>
        <authorList>
            <person name="Wiegand S."/>
            <person name="Jogler M."/>
            <person name="Boedeker C."/>
            <person name="Pinto D."/>
            <person name="Vollmers J."/>
            <person name="Rivas-Marin E."/>
            <person name="Kohn T."/>
            <person name="Peeters S.H."/>
            <person name="Heuer A."/>
            <person name="Rast P."/>
            <person name="Oberbeckmann S."/>
            <person name="Bunk B."/>
            <person name="Jeske O."/>
            <person name="Meyerdierks A."/>
            <person name="Storesund J.E."/>
            <person name="Kallscheuer N."/>
            <person name="Luecker S."/>
            <person name="Lage O.M."/>
            <person name="Pohl T."/>
            <person name="Merkel B.J."/>
            <person name="Hornburger P."/>
            <person name="Mueller R.-W."/>
            <person name="Bruemmer F."/>
            <person name="Labrenz M."/>
            <person name="Spormann A.M."/>
            <person name="Op den Camp H."/>
            <person name="Overmann J."/>
            <person name="Amann R."/>
            <person name="Jetten M.S.M."/>
            <person name="Mascher T."/>
            <person name="Medema M.H."/>
            <person name="Devos D.P."/>
            <person name="Kaster A.-K."/>
            <person name="Ovreas L."/>
            <person name="Rohde M."/>
            <person name="Galperin M.Y."/>
            <person name="Jogler C."/>
        </authorList>
    </citation>
    <scope>NUCLEOTIDE SEQUENCE [LARGE SCALE GENOMIC DNA]</scope>
    <source>
        <strain evidence="2 3">Pan189</strain>
    </source>
</reference>
<dbReference type="PROSITE" id="PS50994">
    <property type="entry name" value="INTEGRASE"/>
    <property type="match status" value="1"/>
</dbReference>
<dbReference type="GO" id="GO:0003676">
    <property type="term" value="F:nucleic acid binding"/>
    <property type="evidence" value="ECO:0007669"/>
    <property type="project" value="InterPro"/>
</dbReference>
<proteinExistence type="predicted"/>
<dbReference type="EMBL" id="CP036268">
    <property type="protein sequence ID" value="QDT38377.1"/>
    <property type="molecule type" value="Genomic_DNA"/>
</dbReference>
<dbReference type="Proteomes" id="UP000317318">
    <property type="component" value="Chromosome"/>
</dbReference>
<feature type="domain" description="Integrase catalytic" evidence="1">
    <location>
        <begin position="18"/>
        <end position="103"/>
    </location>
</feature>
<organism evidence="2 3">
    <name type="scientific">Stratiformator vulcanicus</name>
    <dbReference type="NCBI Taxonomy" id="2527980"/>
    <lineage>
        <taxon>Bacteria</taxon>
        <taxon>Pseudomonadati</taxon>
        <taxon>Planctomycetota</taxon>
        <taxon>Planctomycetia</taxon>
        <taxon>Planctomycetales</taxon>
        <taxon>Planctomycetaceae</taxon>
        <taxon>Stratiformator</taxon>
    </lineage>
</organism>
<protein>
    <recommendedName>
        <fullName evidence="1">Integrase catalytic domain-containing protein</fullName>
    </recommendedName>
</protein>
<dbReference type="PANTHER" id="PTHR47515:SF1">
    <property type="entry name" value="BLR2054 PROTEIN"/>
    <property type="match status" value="1"/>
</dbReference>
<dbReference type="PANTHER" id="PTHR47515">
    <property type="entry name" value="LOW CALCIUM RESPONSE LOCUS PROTEIN T"/>
    <property type="match status" value="1"/>
</dbReference>
<keyword evidence="3" id="KW-1185">Reference proteome</keyword>
<dbReference type="Gene3D" id="3.30.420.10">
    <property type="entry name" value="Ribonuclease H-like superfamily/Ribonuclease H"/>
    <property type="match status" value="1"/>
</dbReference>
<evidence type="ECO:0000313" key="2">
    <source>
        <dbReference type="EMBL" id="QDT38377.1"/>
    </source>
</evidence>
<dbReference type="SUPFAM" id="SSF53098">
    <property type="entry name" value="Ribonuclease H-like"/>
    <property type="match status" value="1"/>
</dbReference>
<accession>A0A517R3E7</accession>
<dbReference type="AlphaFoldDB" id="A0A517R3E7"/>
<evidence type="ECO:0000313" key="3">
    <source>
        <dbReference type="Proteomes" id="UP000317318"/>
    </source>
</evidence>